<dbReference type="InterPro" id="IPR001296">
    <property type="entry name" value="Glyco_trans_1"/>
</dbReference>
<evidence type="ECO:0000313" key="3">
    <source>
        <dbReference type="Proteomes" id="UP000094379"/>
    </source>
</evidence>
<dbReference type="Gene3D" id="3.40.50.2000">
    <property type="entry name" value="Glycogen Phosphorylase B"/>
    <property type="match status" value="2"/>
</dbReference>
<dbReference type="RefSeq" id="WP_069296677.1">
    <property type="nucleotide sequence ID" value="NZ_MCRI01000031.1"/>
</dbReference>
<name>A0A1E3GRH0_9GAMM</name>
<organism evidence="2 3">
    <name type="scientific">Methylophaga muralis</name>
    <dbReference type="NCBI Taxonomy" id="291169"/>
    <lineage>
        <taxon>Bacteria</taxon>
        <taxon>Pseudomonadati</taxon>
        <taxon>Pseudomonadota</taxon>
        <taxon>Gammaproteobacteria</taxon>
        <taxon>Thiotrichales</taxon>
        <taxon>Piscirickettsiaceae</taxon>
        <taxon>Methylophaga</taxon>
    </lineage>
</organism>
<reference evidence="2 3" key="1">
    <citation type="submission" date="2016-07" db="EMBL/GenBank/DDBJ databases">
        <title>Draft Genome Sequence of Methylophaga muralis Bur 1.</title>
        <authorList>
            <person name="Vasilenko O.V."/>
            <person name="Doronina N.V."/>
            <person name="Shmareva M.N."/>
            <person name="Tarlachkov S.V."/>
            <person name="Mustakhimov I."/>
            <person name="Trotsenko Y.A."/>
        </authorList>
    </citation>
    <scope>NUCLEOTIDE SEQUENCE [LARGE SCALE GENOMIC DNA]</scope>
    <source>
        <strain evidence="2 3">Bur 1</strain>
    </source>
</reference>
<proteinExistence type="predicted"/>
<sequence>MKVLHLTPHLGGGVGRALSGLLQPSEHNVEHVFVCLEQAEKDHFIKLIIAAGYQVIVDPDEQHLKQLITDADIVQLEWWRHPTTISALLKCCHLPVRLVVWCHVSGLYNEIIPHALLEMSSRFILTSACTYQAESIQSLPELHKAKLTVIHSNNGLENWPRSTACDSQQELSVGYLGSFNFSKLHPDYIYYLDKVELKPFEVTMIGDALNADKLTAQVKALGRTDLLMFTGYIHDVAKPLDKINVLAYLQNPRHYGTNENALLEAMAMGIVPVVLNNPAECEIVENGKTGLVVNDQASFAEAILWLQQHPQQRTEIGENAAAFVRQRHSSGKMQRAFDEQYNLAMQTQKQTIAFDQIFGDTPSEWFLSCQQHADLFKKDGSVEAPKDDYLRYSMSEETKGSAVHFHRYFPQDELLAKWAGGVASLC</sequence>
<accession>A0A1E3GRH0</accession>
<dbReference type="EMBL" id="MCRI01000031">
    <property type="protein sequence ID" value="ODN66001.1"/>
    <property type="molecule type" value="Genomic_DNA"/>
</dbReference>
<comment type="caution">
    <text evidence="2">The sequence shown here is derived from an EMBL/GenBank/DDBJ whole genome shotgun (WGS) entry which is preliminary data.</text>
</comment>
<feature type="domain" description="Glycosyl transferase family 1" evidence="1">
    <location>
        <begin position="173"/>
        <end position="321"/>
    </location>
</feature>
<protein>
    <submittedName>
        <fullName evidence="2">Glycosyl transferases group 1</fullName>
    </submittedName>
</protein>
<evidence type="ECO:0000313" key="2">
    <source>
        <dbReference type="EMBL" id="ODN66001.1"/>
    </source>
</evidence>
<gene>
    <name evidence="2" type="ORF">A9E74_02283</name>
</gene>
<dbReference type="PATRIC" id="fig|291169.3.peg.2291"/>
<dbReference type="STRING" id="291169.A9E74_02283"/>
<dbReference type="SUPFAM" id="SSF53756">
    <property type="entry name" value="UDP-Glycosyltransferase/glycogen phosphorylase"/>
    <property type="match status" value="1"/>
</dbReference>
<dbReference type="PANTHER" id="PTHR12526">
    <property type="entry name" value="GLYCOSYLTRANSFERASE"/>
    <property type="match status" value="1"/>
</dbReference>
<dbReference type="CDD" id="cd03801">
    <property type="entry name" value="GT4_PimA-like"/>
    <property type="match status" value="1"/>
</dbReference>
<dbReference type="AlphaFoldDB" id="A0A1E3GRH0"/>
<dbReference type="Proteomes" id="UP000094379">
    <property type="component" value="Unassembled WGS sequence"/>
</dbReference>
<dbReference type="PANTHER" id="PTHR12526:SF630">
    <property type="entry name" value="GLYCOSYLTRANSFERASE"/>
    <property type="match status" value="1"/>
</dbReference>
<evidence type="ECO:0000259" key="1">
    <source>
        <dbReference type="Pfam" id="PF00534"/>
    </source>
</evidence>
<dbReference type="Pfam" id="PF00534">
    <property type="entry name" value="Glycos_transf_1"/>
    <property type="match status" value="1"/>
</dbReference>
<dbReference type="GO" id="GO:0016740">
    <property type="term" value="F:transferase activity"/>
    <property type="evidence" value="ECO:0007669"/>
    <property type="project" value="UniProtKB-KW"/>
</dbReference>
<keyword evidence="3" id="KW-1185">Reference proteome</keyword>
<keyword evidence="2" id="KW-0808">Transferase</keyword>